<feature type="region of interest" description="Disordered" evidence="5">
    <location>
        <begin position="1"/>
        <end position="24"/>
    </location>
</feature>
<keyword evidence="9" id="KW-1185">Reference proteome</keyword>
<evidence type="ECO:0000313" key="8">
    <source>
        <dbReference type="EMBL" id="RVE56680.1"/>
    </source>
</evidence>
<keyword evidence="2" id="KW-0732">Signal</keyword>
<sequence length="434" mass="45233">MSSEHQNRIASSAPPPSPGSAAMGPLPAPALHRLVCAVLMTMTSLPASALESETCFSRQHRGATVTLQPALNRTAAAMDARLVHSERDCVLACCSEEVRPGARCNMVLFNGKRPGGEENCFLFHCDGEQDCPLMKAPDGVNTYNIYKGLIHPPTLRPVTMTTTTTDTFLLTTALRPTTTVTPTAATQAPVTTAAPPPVITAPPAGTAPPAATRKTTSTAASPAPTLTSKRPNKTSRKQNKSTKKAKSHGISTQPPLSFTTSLPVWTDVREPGPQRTTDPLRLQAGTTTTVATAAAATTATATTAAATTTVAPTAAATTTAAPTTNAPPTTTTTPTPTTTVSTMESTTTRPTPAEGLVIVPKEAVQLNHILQNSGPAHGKTAVAHGALKSGMVAFMVLALAVLTLALAVGGRKAMESFDRRHYTRLELNDLHYEV</sequence>
<keyword evidence="4" id="KW-0325">Glycoprotein</keyword>
<dbReference type="OrthoDB" id="10071013at2759"/>
<dbReference type="InterPro" id="IPR013980">
    <property type="entry name" value="MANSC_dom"/>
</dbReference>
<proteinExistence type="predicted"/>
<dbReference type="Proteomes" id="UP000283210">
    <property type="component" value="Chromosome 23"/>
</dbReference>
<evidence type="ECO:0000256" key="4">
    <source>
        <dbReference type="ARBA" id="ARBA00023180"/>
    </source>
</evidence>
<protein>
    <recommendedName>
        <fullName evidence="7">MANSC domain-containing protein</fullName>
    </recommendedName>
</protein>
<feature type="compositionally biased region" description="Low complexity" evidence="5">
    <location>
        <begin position="180"/>
        <end position="193"/>
    </location>
</feature>
<reference evidence="8 9" key="1">
    <citation type="submission" date="2018-11" db="EMBL/GenBank/DDBJ databases">
        <authorList>
            <person name="Lopez-Roques C."/>
            <person name="Donnadieu C."/>
            <person name="Bouchez O."/>
            <person name="Klopp C."/>
            <person name="Cabau C."/>
            <person name="Zahm M."/>
        </authorList>
    </citation>
    <scope>NUCLEOTIDE SEQUENCE [LARGE SCALE GENOMIC DNA]</scope>
    <source>
        <strain evidence="8">RS831</strain>
        <tissue evidence="8">Whole body</tissue>
    </source>
</reference>
<accession>A0A3S2LLW1</accession>
<feature type="region of interest" description="Disordered" evidence="5">
    <location>
        <begin position="180"/>
        <end position="285"/>
    </location>
</feature>
<evidence type="ECO:0000256" key="6">
    <source>
        <dbReference type="SAM" id="Phobius"/>
    </source>
</evidence>
<feature type="region of interest" description="Disordered" evidence="5">
    <location>
        <begin position="314"/>
        <end position="350"/>
    </location>
</feature>
<evidence type="ECO:0000256" key="2">
    <source>
        <dbReference type="ARBA" id="ARBA00022729"/>
    </source>
</evidence>
<dbReference type="GO" id="GO:0016020">
    <property type="term" value="C:membrane"/>
    <property type="evidence" value="ECO:0007669"/>
    <property type="project" value="UniProtKB-SubCell"/>
</dbReference>
<dbReference type="SMART" id="SM00765">
    <property type="entry name" value="MANEC"/>
    <property type="match status" value="1"/>
</dbReference>
<dbReference type="InterPro" id="IPR011106">
    <property type="entry name" value="MANSC_N"/>
</dbReference>
<feature type="domain" description="MANSC" evidence="7">
    <location>
        <begin position="59"/>
        <end position="142"/>
    </location>
</feature>
<organism evidence="8 9">
    <name type="scientific">Oryzias javanicus</name>
    <name type="common">Javanese ricefish</name>
    <name type="synonym">Aplocheilus javanicus</name>
    <dbReference type="NCBI Taxonomy" id="123683"/>
    <lineage>
        <taxon>Eukaryota</taxon>
        <taxon>Metazoa</taxon>
        <taxon>Chordata</taxon>
        <taxon>Craniata</taxon>
        <taxon>Vertebrata</taxon>
        <taxon>Euteleostomi</taxon>
        <taxon>Actinopterygii</taxon>
        <taxon>Neopterygii</taxon>
        <taxon>Teleostei</taxon>
        <taxon>Neoteleostei</taxon>
        <taxon>Acanthomorphata</taxon>
        <taxon>Ovalentaria</taxon>
        <taxon>Atherinomorphae</taxon>
        <taxon>Beloniformes</taxon>
        <taxon>Adrianichthyidae</taxon>
        <taxon>Oryziinae</taxon>
        <taxon>Oryzias</taxon>
    </lineage>
</organism>
<evidence type="ECO:0000313" key="9">
    <source>
        <dbReference type="Proteomes" id="UP000283210"/>
    </source>
</evidence>
<evidence type="ECO:0000259" key="7">
    <source>
        <dbReference type="PROSITE" id="PS50986"/>
    </source>
</evidence>
<feature type="transmembrane region" description="Helical" evidence="6">
    <location>
        <begin position="391"/>
        <end position="410"/>
    </location>
</feature>
<dbReference type="EMBL" id="CM012459">
    <property type="protein sequence ID" value="RVE56680.1"/>
    <property type="molecule type" value="Genomic_DNA"/>
</dbReference>
<dbReference type="AlphaFoldDB" id="A0A3S2LLW1"/>
<dbReference type="Pfam" id="PF07502">
    <property type="entry name" value="MANEC"/>
    <property type="match status" value="1"/>
</dbReference>
<reference evidence="8 9" key="2">
    <citation type="submission" date="2019-01" db="EMBL/GenBank/DDBJ databases">
        <title>A chromosome length genome reference of the Java medaka (oryzias javanicus).</title>
        <authorList>
            <person name="Herpin A."/>
            <person name="Takehana Y."/>
            <person name="Naruse K."/>
            <person name="Ansai S."/>
            <person name="Kawaguchi M."/>
        </authorList>
    </citation>
    <scope>NUCLEOTIDE SEQUENCE [LARGE SCALE GENOMIC DNA]</scope>
    <source>
        <strain evidence="8">RS831</strain>
        <tissue evidence="8">Whole body</tissue>
    </source>
</reference>
<comment type="subcellular location">
    <subcellularLocation>
        <location evidence="1">Membrane</location>
    </subcellularLocation>
</comment>
<feature type="compositionally biased region" description="Low complexity" evidence="5">
    <location>
        <begin position="201"/>
        <end position="228"/>
    </location>
</feature>
<dbReference type="PROSITE" id="PS50986">
    <property type="entry name" value="MANSC"/>
    <property type="match status" value="1"/>
</dbReference>
<evidence type="ECO:0000256" key="3">
    <source>
        <dbReference type="ARBA" id="ARBA00023136"/>
    </source>
</evidence>
<evidence type="ECO:0000256" key="5">
    <source>
        <dbReference type="SAM" id="MobiDB-lite"/>
    </source>
</evidence>
<gene>
    <name evidence="8" type="ORF">OJAV_G00223050</name>
</gene>
<feature type="compositionally biased region" description="Basic residues" evidence="5">
    <location>
        <begin position="230"/>
        <end position="247"/>
    </location>
</feature>
<name>A0A3S2LLW1_ORYJA</name>
<keyword evidence="3 6" id="KW-0472">Membrane</keyword>
<evidence type="ECO:0000256" key="1">
    <source>
        <dbReference type="ARBA" id="ARBA00004370"/>
    </source>
</evidence>
<feature type="compositionally biased region" description="Polar residues" evidence="5">
    <location>
        <begin position="249"/>
        <end position="263"/>
    </location>
</feature>
<keyword evidence="6" id="KW-1133">Transmembrane helix</keyword>
<keyword evidence="6" id="KW-0812">Transmembrane</keyword>